<reference evidence="2" key="1">
    <citation type="submission" date="2019-11" db="EMBL/GenBank/DDBJ databases">
        <title>Microbial mats filling the niche in hypersaline microbial mats.</title>
        <authorList>
            <person name="Wong H.L."/>
            <person name="Macleod F.I."/>
            <person name="White R.A. III"/>
            <person name="Burns B.P."/>
        </authorList>
    </citation>
    <scope>NUCLEOTIDE SEQUENCE</scope>
    <source>
        <strain evidence="2">Bin_327</strain>
    </source>
</reference>
<evidence type="ECO:0000313" key="2">
    <source>
        <dbReference type="EMBL" id="MBD3365350.1"/>
    </source>
</evidence>
<dbReference type="InterPro" id="IPR001509">
    <property type="entry name" value="Epimerase_deHydtase"/>
</dbReference>
<dbReference type="Gene3D" id="3.40.50.720">
    <property type="entry name" value="NAD(P)-binding Rossmann-like Domain"/>
    <property type="match status" value="1"/>
</dbReference>
<dbReference type="InterPro" id="IPR050177">
    <property type="entry name" value="Lipid_A_modif_metabolic_enz"/>
</dbReference>
<dbReference type="SUPFAM" id="SSF51735">
    <property type="entry name" value="NAD(P)-binding Rossmann-fold domains"/>
    <property type="match status" value="1"/>
</dbReference>
<evidence type="ECO:0000259" key="1">
    <source>
        <dbReference type="Pfam" id="PF01370"/>
    </source>
</evidence>
<organism evidence="2 3">
    <name type="scientific">candidate division WOR-3 bacterium</name>
    <dbReference type="NCBI Taxonomy" id="2052148"/>
    <lineage>
        <taxon>Bacteria</taxon>
        <taxon>Bacteria division WOR-3</taxon>
    </lineage>
</organism>
<accession>A0A9D5KC53</accession>
<name>A0A9D5KC53_UNCW3</name>
<dbReference type="AlphaFoldDB" id="A0A9D5KC53"/>
<dbReference type="Pfam" id="PF01370">
    <property type="entry name" value="Epimerase"/>
    <property type="match status" value="1"/>
</dbReference>
<comment type="caution">
    <text evidence="2">The sequence shown here is derived from an EMBL/GenBank/DDBJ whole genome shotgun (WGS) entry which is preliminary data.</text>
</comment>
<sequence length="326" mass="36400">MKKVLVTGASGILGSHFCDALHEAGYEVHGLIRKASSRQWIDNPWLKVHVGTLDDEKALARTFRGIKTLIHNAGVNHGSAPELCRKVNLEGTKTVARAAVNAGVSRFIYISSRSAAGPNYGMFIRTEQDRDNPHEPYGQSKLDAEGFLKGLREKMEIVSLRYALMYGPRDTHLLPVFKMLSAPVHPISGYRSIYTPLLFLHDAARAGVAVVSAKRGTFESGSYYYVSDGIPYSVETMCDLILAGMGRKSMRIRIPLWAIAVAAWFASRVVKSHPEFTPDAVRDMRAGSRLVSPERFMNDFGWRPKVPPHKAFHETVAWYRKMGWLP</sequence>
<dbReference type="InterPro" id="IPR036291">
    <property type="entry name" value="NAD(P)-bd_dom_sf"/>
</dbReference>
<dbReference type="PANTHER" id="PTHR43245">
    <property type="entry name" value="BIFUNCTIONAL POLYMYXIN RESISTANCE PROTEIN ARNA"/>
    <property type="match status" value="1"/>
</dbReference>
<feature type="domain" description="NAD-dependent epimerase/dehydratase" evidence="1">
    <location>
        <begin position="4"/>
        <end position="213"/>
    </location>
</feature>
<evidence type="ECO:0000313" key="3">
    <source>
        <dbReference type="Proteomes" id="UP000630660"/>
    </source>
</evidence>
<dbReference type="Proteomes" id="UP000630660">
    <property type="component" value="Unassembled WGS sequence"/>
</dbReference>
<dbReference type="EMBL" id="WJKJ01000302">
    <property type="protein sequence ID" value="MBD3365350.1"/>
    <property type="molecule type" value="Genomic_DNA"/>
</dbReference>
<protein>
    <submittedName>
        <fullName evidence="2">NAD-dependent epimerase/dehydratase family protein</fullName>
    </submittedName>
</protein>
<gene>
    <name evidence="2" type="ORF">GF359_09075</name>
</gene>
<proteinExistence type="predicted"/>